<keyword evidence="3" id="KW-0067">ATP-binding</keyword>
<gene>
    <name evidence="5" type="ORF">A3J43_03110</name>
</gene>
<dbReference type="GO" id="GO:0016887">
    <property type="term" value="F:ATP hydrolysis activity"/>
    <property type="evidence" value="ECO:0007669"/>
    <property type="project" value="TreeGrafter"/>
</dbReference>
<dbReference type="InterPro" id="IPR037257">
    <property type="entry name" value="T2SS_E_N_sf"/>
</dbReference>
<dbReference type="SMART" id="SM00382">
    <property type="entry name" value="AAA"/>
    <property type="match status" value="1"/>
</dbReference>
<dbReference type="STRING" id="1802397.A3J43_03110"/>
<reference evidence="5 6" key="1">
    <citation type="journal article" date="2016" name="Nat. Commun.">
        <title>Thousands of microbial genomes shed light on interconnected biogeochemical processes in an aquifer system.</title>
        <authorList>
            <person name="Anantharaman K."/>
            <person name="Brown C.T."/>
            <person name="Hug L.A."/>
            <person name="Sharon I."/>
            <person name="Castelle C.J."/>
            <person name="Probst A.J."/>
            <person name="Thomas B.C."/>
            <person name="Singh A."/>
            <person name="Wilkins M.J."/>
            <person name="Karaoz U."/>
            <person name="Brodie E.L."/>
            <person name="Williams K.H."/>
            <person name="Hubbard S.S."/>
            <person name="Banfield J.F."/>
        </authorList>
    </citation>
    <scope>NUCLEOTIDE SEQUENCE [LARGE SCALE GENOMIC DNA]</scope>
</reference>
<protein>
    <recommendedName>
        <fullName evidence="4">AAA+ ATPase domain-containing protein</fullName>
    </recommendedName>
</protein>
<dbReference type="Gene3D" id="3.30.300.160">
    <property type="entry name" value="Type II secretion system, protein E, N-terminal domain"/>
    <property type="match status" value="1"/>
</dbReference>
<dbReference type="Pfam" id="PF00437">
    <property type="entry name" value="T2SSE"/>
    <property type="match status" value="1"/>
</dbReference>
<dbReference type="FunFam" id="3.40.50.300:FF:000398">
    <property type="entry name" value="Type IV pilus assembly ATPase PilB"/>
    <property type="match status" value="1"/>
</dbReference>
<keyword evidence="2" id="KW-0547">Nucleotide-binding</keyword>
<dbReference type="GO" id="GO:0005524">
    <property type="term" value="F:ATP binding"/>
    <property type="evidence" value="ECO:0007669"/>
    <property type="project" value="UniProtKB-KW"/>
</dbReference>
<organism evidence="5 6">
    <name type="scientific">Candidatus Uhrbacteria bacterium RIFCSPHIGHO2_12_FULL_54_23</name>
    <dbReference type="NCBI Taxonomy" id="1802397"/>
    <lineage>
        <taxon>Bacteria</taxon>
        <taxon>Candidatus Uhriibacteriota</taxon>
    </lineage>
</organism>
<dbReference type="Gene3D" id="3.30.450.90">
    <property type="match status" value="1"/>
</dbReference>
<accession>A0A1F7UN34</accession>
<dbReference type="CDD" id="cd01129">
    <property type="entry name" value="PulE-GspE-like"/>
    <property type="match status" value="1"/>
</dbReference>
<evidence type="ECO:0000259" key="4">
    <source>
        <dbReference type="SMART" id="SM00382"/>
    </source>
</evidence>
<dbReference type="GO" id="GO:0005886">
    <property type="term" value="C:plasma membrane"/>
    <property type="evidence" value="ECO:0007669"/>
    <property type="project" value="TreeGrafter"/>
</dbReference>
<evidence type="ECO:0000313" key="5">
    <source>
        <dbReference type="EMBL" id="OGL79118.1"/>
    </source>
</evidence>
<dbReference type="EMBL" id="MGEF01000018">
    <property type="protein sequence ID" value="OGL79118.1"/>
    <property type="molecule type" value="Genomic_DNA"/>
</dbReference>
<dbReference type="Gene3D" id="3.40.50.300">
    <property type="entry name" value="P-loop containing nucleotide triphosphate hydrolases"/>
    <property type="match status" value="1"/>
</dbReference>
<comment type="similarity">
    <text evidence="1">Belongs to the GSP E family.</text>
</comment>
<sequence length="576" mass="64571">MLFTETKLADALVQEKILTKKEADAACKEAHSGKKSLDQVLLEKNLTTEDQLSELRARLSGFPFVKLKTLNIRKDILNLIPEPIASSHQLIAFDKTNDVLKIATLDPDDLQTFEFLRKRTGLQLDISLTTPSDLREVLKLYHKSLKAEFEELTKPEIPSEQDHEKLKELAQDLPIVRIVDTLLEYAIFEGASDIHIEPTEKELVVRYRVDGILRDVMTLPQKTQSGIIARIKILANLKLDEHRLPQDGRFKIATDEYKISFRVSIIPVFDGEKIVLRLLNESAQILTLEQLGFSGAALAAITANIGKPNGMILVTGPTGSGKTTTLYTILNILNTPNVNITTIEDPIEYRMPRVNQSQISPKIGYTFAAGLRAFLRQDPNIIMVGEIRDTETADIAVNAAMTGHLVLSTLHTNDAATAFPRLQDMQIPSFLIASTVNIVVAQRLTRRICQNCKETVTLERDVVKELEVQFDLNLIVQTLSQEKLIASSKTKFETIEFWRGRGCKQCNQDGYKGRMGIYEVLPMSTAVAQLVIKRSSADEIKKKAAEEGMHTMLQDAFIKAKHGMTTIDEILRVTKE</sequence>
<feature type="domain" description="AAA+ ATPase" evidence="4">
    <location>
        <begin position="308"/>
        <end position="431"/>
    </location>
</feature>
<dbReference type="SUPFAM" id="SSF52540">
    <property type="entry name" value="P-loop containing nucleoside triphosphate hydrolases"/>
    <property type="match status" value="1"/>
</dbReference>
<name>A0A1F7UN34_9BACT</name>
<comment type="caution">
    <text evidence="5">The sequence shown here is derived from an EMBL/GenBank/DDBJ whole genome shotgun (WGS) entry which is preliminary data.</text>
</comment>
<proteinExistence type="inferred from homology"/>
<evidence type="ECO:0000313" key="6">
    <source>
        <dbReference type="Proteomes" id="UP000176604"/>
    </source>
</evidence>
<dbReference type="Proteomes" id="UP000176604">
    <property type="component" value="Unassembled WGS sequence"/>
</dbReference>
<dbReference type="PANTHER" id="PTHR30258">
    <property type="entry name" value="TYPE II SECRETION SYSTEM PROTEIN GSPE-RELATED"/>
    <property type="match status" value="1"/>
</dbReference>
<dbReference type="AlphaFoldDB" id="A0A1F7UN34"/>
<dbReference type="Pfam" id="PF05157">
    <property type="entry name" value="MshEN"/>
    <property type="match status" value="1"/>
</dbReference>
<dbReference type="InterPro" id="IPR027417">
    <property type="entry name" value="P-loop_NTPase"/>
</dbReference>
<dbReference type="InterPro" id="IPR001482">
    <property type="entry name" value="T2SS/T4SS_dom"/>
</dbReference>
<evidence type="ECO:0000256" key="3">
    <source>
        <dbReference type="ARBA" id="ARBA00022840"/>
    </source>
</evidence>
<evidence type="ECO:0000256" key="1">
    <source>
        <dbReference type="ARBA" id="ARBA00006611"/>
    </source>
</evidence>
<dbReference type="InterPro" id="IPR007831">
    <property type="entry name" value="T2SS_GspE_N"/>
</dbReference>
<dbReference type="PANTHER" id="PTHR30258:SF1">
    <property type="entry name" value="PROTEIN TRANSPORT PROTEIN HOFB HOMOLOG"/>
    <property type="match status" value="1"/>
</dbReference>
<dbReference type="InterPro" id="IPR003593">
    <property type="entry name" value="AAA+_ATPase"/>
</dbReference>
<evidence type="ECO:0000256" key="2">
    <source>
        <dbReference type="ARBA" id="ARBA00022741"/>
    </source>
</evidence>
<dbReference type="SUPFAM" id="SSF160246">
    <property type="entry name" value="EspE N-terminal domain-like"/>
    <property type="match status" value="1"/>
</dbReference>